<feature type="signal peptide" evidence="1">
    <location>
        <begin position="1"/>
        <end position="19"/>
    </location>
</feature>
<dbReference type="AlphaFoldDB" id="A0A0C1GNE5"/>
<name>A0A0C1GNE5_9NEIS</name>
<accession>A0A0C1GNE5</accession>
<evidence type="ECO:0000313" key="2">
    <source>
        <dbReference type="EMBL" id="KIC06946.1"/>
    </source>
</evidence>
<feature type="chain" id="PRO_5002132415" evidence="1">
    <location>
        <begin position="20"/>
        <end position="135"/>
    </location>
</feature>
<proteinExistence type="predicted"/>
<dbReference type="RefSeq" id="WP_003758897.1">
    <property type="nucleotide sequence ID" value="NZ_CP094242.1"/>
</dbReference>
<evidence type="ECO:0000256" key="1">
    <source>
        <dbReference type="SAM" id="SignalP"/>
    </source>
</evidence>
<dbReference type="EMBL" id="CP094242">
    <property type="protein sequence ID" value="UNV87007.1"/>
    <property type="molecule type" value="Genomic_DNA"/>
</dbReference>
<protein>
    <submittedName>
        <fullName evidence="2">Uncharacterized protein</fullName>
    </submittedName>
</protein>
<organism evidence="2 4">
    <name type="scientific">Morococcus cerebrosus</name>
    <dbReference type="NCBI Taxonomy" id="1056807"/>
    <lineage>
        <taxon>Bacteria</taxon>
        <taxon>Pseudomonadati</taxon>
        <taxon>Pseudomonadota</taxon>
        <taxon>Betaproteobacteria</taxon>
        <taxon>Neisseriales</taxon>
        <taxon>Neisseriaceae</taxon>
        <taxon>Morococcus</taxon>
    </lineage>
</organism>
<reference evidence="2 4" key="1">
    <citation type="submission" date="2014-12" db="EMBL/GenBank/DDBJ databases">
        <title>Genome sequence of Morococcus cerebrosus.</title>
        <authorList>
            <person name="Shin S.-K."/>
            <person name="Yi H."/>
        </authorList>
    </citation>
    <scope>NUCLEOTIDE SEQUENCE [LARGE SCALE GENOMIC DNA]</scope>
    <source>
        <strain evidence="2 4">CIP 81.93</strain>
    </source>
</reference>
<dbReference type="Proteomes" id="UP000031390">
    <property type="component" value="Unassembled WGS sequence"/>
</dbReference>
<dbReference type="Proteomes" id="UP000829504">
    <property type="component" value="Chromosome"/>
</dbReference>
<evidence type="ECO:0000313" key="4">
    <source>
        <dbReference type="Proteomes" id="UP000031390"/>
    </source>
</evidence>
<dbReference type="EMBL" id="JUFZ01000076">
    <property type="protein sequence ID" value="KIC06946.1"/>
    <property type="molecule type" value="Genomic_DNA"/>
</dbReference>
<evidence type="ECO:0000313" key="3">
    <source>
        <dbReference type="EMBL" id="UNV87007.1"/>
    </source>
</evidence>
<reference evidence="3 5" key="2">
    <citation type="submission" date="2022-03" db="EMBL/GenBank/DDBJ databases">
        <title>Genome sequencing of Morococcus cerebrosus.</title>
        <authorList>
            <person name="Baek M.-G."/>
            <person name="Yi H."/>
        </authorList>
    </citation>
    <scope>NUCLEOTIDE SEQUENCE [LARGE SCALE GENOMIC DNA]</scope>
    <source>
        <strain evidence="3 5">CIP 81.93</strain>
    </source>
</reference>
<evidence type="ECO:0000313" key="5">
    <source>
        <dbReference type="Proteomes" id="UP000829504"/>
    </source>
</evidence>
<sequence length="135" mass="15211">MLRGFILMLTLLVSTVSYAAQRKLPSDMDAAVLKQVELPYLKVSRGGFSWTRLLTLGLADGNSAKLQITRFTKIHDENDRFIPMGRLAGKTGKTIAFKHNDTNALVREVWVLTDDEASRFTAQKEVRDEIKQDAQ</sequence>
<keyword evidence="5" id="KW-1185">Reference proteome</keyword>
<gene>
    <name evidence="2" type="ORF">MCC93_16700</name>
    <name evidence="3" type="ORF">MON37_10180</name>
</gene>
<keyword evidence="1" id="KW-0732">Signal</keyword>
<dbReference type="PATRIC" id="fig|1056807.3.peg.1602"/>